<evidence type="ECO:0000313" key="1">
    <source>
        <dbReference type="EMBL" id="CAG9956695.1"/>
    </source>
</evidence>
<reference evidence="1" key="1">
    <citation type="submission" date="2020-04" db="EMBL/GenBank/DDBJ databases">
        <authorList>
            <person name="Broberg M."/>
        </authorList>
    </citation>
    <scope>NUCLEOTIDE SEQUENCE</scope>
</reference>
<dbReference type="Proteomes" id="UP000836387">
    <property type="component" value="Unassembled WGS sequence"/>
</dbReference>
<reference evidence="1" key="2">
    <citation type="submission" date="2021-10" db="EMBL/GenBank/DDBJ databases">
        <authorList>
            <person name="Piombo E."/>
        </authorList>
    </citation>
    <scope>NUCLEOTIDE SEQUENCE</scope>
</reference>
<name>A0ACA9UTB8_BIOOC</name>
<gene>
    <name evidence="1" type="ORF">CRV2_00008607</name>
</gene>
<keyword evidence="2" id="KW-1185">Reference proteome</keyword>
<proteinExistence type="predicted"/>
<accession>A0ACA9UTB8</accession>
<dbReference type="EMBL" id="CADEHS020000645">
    <property type="protein sequence ID" value="CAG9956695.1"/>
    <property type="molecule type" value="Genomic_DNA"/>
</dbReference>
<evidence type="ECO:0000313" key="2">
    <source>
        <dbReference type="Proteomes" id="UP000836387"/>
    </source>
</evidence>
<organism evidence="1 2">
    <name type="scientific">Clonostachys rosea f. rosea IK726</name>
    <dbReference type="NCBI Taxonomy" id="1349383"/>
    <lineage>
        <taxon>Eukaryota</taxon>
        <taxon>Fungi</taxon>
        <taxon>Dikarya</taxon>
        <taxon>Ascomycota</taxon>
        <taxon>Pezizomycotina</taxon>
        <taxon>Sordariomycetes</taxon>
        <taxon>Hypocreomycetidae</taxon>
        <taxon>Hypocreales</taxon>
        <taxon>Bionectriaceae</taxon>
        <taxon>Clonostachys</taxon>
    </lineage>
</organism>
<comment type="caution">
    <text evidence="1">The sequence shown here is derived from an EMBL/GenBank/DDBJ whole genome shotgun (WGS) entry which is preliminary data.</text>
</comment>
<protein>
    <submittedName>
        <fullName evidence="1">Uncharacterized protein</fullName>
    </submittedName>
</protein>
<sequence length="870" mass="94972">MSQRFGGKVAVVTGGGAGYGRGIVEKLKSEGAEVIIADINESASQTASELGCTFVRANVAEQAGWRSILNAAITKHGRIDVIVSNAGACYLKKPTDTVSESEYDLMMNVNVKSLFHAATTIVPHLLEKKQPAVFVSIASISGIRPRPELTWYSASKAAANTASNSLAIEYASKGIRFNTVCPALGITSMTTILTDDQLKGMASVIPIGRMCTPRDVANAVAYLASDDADFITGVNFQVTSLAFSASTTKSHATTAQTRMDVDAGTIGGQAQRNNLHIHMPSNRGSGEILPGSFPLEFGLRLGEGNELEYRGPTSSIPGTRLPSIRQAQKIVELDTARASAAGSLPLPLPDISLLRYHVDIFLEWQNSSVIILAGVLIDDLLQNYNANDTNPLRHVLIFSIMSLTTILSSSPTGTHGLHTTTSYFSRAKELLMSLAVEKPSTAVVQSACILACREYARGYERTAWVFNGIAATTGSIIGLQVGGDMGRWQSLGHLSKDDVEIRTITYWASVVLDRFVSLINSLRCHVKPNESNSILASFQIKVPASSYIGRNRRGRADSAPEIGTPQYEAGVLSTFFYCIELWKMNDQILGEIMKHDISNASRDEALMTKHLDKLSTFVTEKRQEVFDWHEKLPETVKVSAHNIVPHTLLLEMTFHNLLILMHRPFIGSRAFDFANLPSHEGASQRGSLARISSHVCTTSADAITETLRLFERHYVLKYIPFVAIHCVLDAGTVHVVNMFTENEALATTAREAYEVSMRALEQIQEIWGYAEKAISILTQLKEERQDLGSGSLKKGRLTVPNHPDTTTGMSVGNTNEVCQPVNSRHQAYAGDTSWAAEYEGLSGFPDTSITSPPTLQISDQLFWDQILWSE</sequence>